<dbReference type="SUPFAM" id="SSF47943">
    <property type="entry name" value="Retrovirus capsid protein, N-terminal core domain"/>
    <property type="match status" value="1"/>
</dbReference>
<dbReference type="GO" id="GO:0016787">
    <property type="term" value="F:hydrolase activity"/>
    <property type="evidence" value="ECO:0007669"/>
    <property type="project" value="UniProtKB-KW"/>
</dbReference>
<sequence length="376" mass="41460">MSPPLIHSGIEYRPHHSDPSPDSSGVPMLPLRQVTSVAEGGRPFMVYVPFTTSDLYNWKNQNPSFPQNPQGLISLLDPLGMTVSNSSRLFTSEERERVRAEGRKLVLRPDGQSVSDPAWLEAVFLLSRPLWDPNSDQGKEALNWYCQTLLRGVRAAARKPTNLSKVTEMVQGPNESPAAFLERLCEAYRLYTPIDPEAPENRRAGNIAFMSQSAPDIRKKLQKLEGFEGKMLSELVEVAQKTFNNREDAGELAKKMAQVLLTMNREKETGGKETGKEEEHGPGISALGDRGWGRTSVPAGKEKAPGRMKAPSALRGARPGEPRVTLQVGGKPVDFLIDIRATFSVLQQAEGPVSKERTPIQGATGRQNHIHGLRPE</sequence>
<dbReference type="InterPro" id="IPR018061">
    <property type="entry name" value="Retropepsins"/>
</dbReference>
<dbReference type="InterPro" id="IPR050462">
    <property type="entry name" value="Retroviral_Gag-Pol_poly"/>
</dbReference>
<feature type="region of interest" description="Disordered" evidence="2">
    <location>
        <begin position="1"/>
        <end position="28"/>
    </location>
</feature>
<keyword evidence="6" id="KW-1185">Reference proteome</keyword>
<reference evidence="5" key="1">
    <citation type="submission" date="2023-06" db="EMBL/GenBank/DDBJ databases">
        <title>Reference genome for the Northern bat (Eptesicus nilssonii), a most northern bat species.</title>
        <authorList>
            <person name="Laine V.N."/>
            <person name="Pulliainen A.T."/>
            <person name="Lilley T.M."/>
        </authorList>
    </citation>
    <scope>NUCLEOTIDE SEQUENCE</scope>
    <source>
        <strain evidence="5">BLF_Eptnil</strain>
        <tissue evidence="5">Kidney</tissue>
    </source>
</reference>
<feature type="compositionally biased region" description="Basic and acidic residues" evidence="2">
    <location>
        <begin position="267"/>
        <end position="281"/>
    </location>
</feature>
<dbReference type="AlphaFoldDB" id="A0AA40I409"/>
<dbReference type="GO" id="GO:0019068">
    <property type="term" value="P:virion assembly"/>
    <property type="evidence" value="ECO:0007669"/>
    <property type="project" value="InterPro"/>
</dbReference>
<keyword evidence="1" id="KW-0378">Hydrolase</keyword>
<comment type="caution">
    <text evidence="5">The sequence shown here is derived from an EMBL/GenBank/DDBJ whole genome shotgun (WGS) entry which is preliminary data.</text>
</comment>
<name>A0AA40I409_CNENI</name>
<dbReference type="InterPro" id="IPR003036">
    <property type="entry name" value="Gag_P30"/>
</dbReference>
<feature type="region of interest" description="Disordered" evidence="2">
    <location>
        <begin position="267"/>
        <end position="326"/>
    </location>
</feature>
<evidence type="ECO:0008006" key="7">
    <source>
        <dbReference type="Google" id="ProtNLM"/>
    </source>
</evidence>
<evidence type="ECO:0000256" key="2">
    <source>
        <dbReference type="SAM" id="MobiDB-lite"/>
    </source>
</evidence>
<evidence type="ECO:0000259" key="4">
    <source>
        <dbReference type="Pfam" id="PF02093"/>
    </source>
</evidence>
<feature type="compositionally biased region" description="Basic and acidic residues" evidence="2">
    <location>
        <begin position="10"/>
        <end position="19"/>
    </location>
</feature>
<dbReference type="Gene3D" id="1.10.375.10">
    <property type="entry name" value="Human Immunodeficiency Virus Type 1 Capsid Protein"/>
    <property type="match status" value="1"/>
</dbReference>
<dbReference type="Gene3D" id="2.40.70.10">
    <property type="entry name" value="Acid Proteases"/>
    <property type="match status" value="1"/>
</dbReference>
<proteinExistence type="predicted"/>
<feature type="domain" description="Retropepsins" evidence="3">
    <location>
        <begin position="321"/>
        <end position="367"/>
    </location>
</feature>
<dbReference type="Pfam" id="PF00077">
    <property type="entry name" value="RVP"/>
    <property type="match status" value="1"/>
</dbReference>
<evidence type="ECO:0000313" key="6">
    <source>
        <dbReference type="Proteomes" id="UP001177744"/>
    </source>
</evidence>
<dbReference type="Proteomes" id="UP001177744">
    <property type="component" value="Unassembled WGS sequence"/>
</dbReference>
<dbReference type="InterPro" id="IPR021109">
    <property type="entry name" value="Peptidase_aspartic_dom_sf"/>
</dbReference>
<evidence type="ECO:0000256" key="1">
    <source>
        <dbReference type="ARBA" id="ARBA00022801"/>
    </source>
</evidence>
<evidence type="ECO:0000259" key="3">
    <source>
        <dbReference type="Pfam" id="PF00077"/>
    </source>
</evidence>
<dbReference type="SUPFAM" id="SSF50630">
    <property type="entry name" value="Acid proteases"/>
    <property type="match status" value="1"/>
</dbReference>
<feature type="region of interest" description="Disordered" evidence="2">
    <location>
        <begin position="347"/>
        <end position="376"/>
    </location>
</feature>
<dbReference type="InterPro" id="IPR008919">
    <property type="entry name" value="Retrov_capsid_N"/>
</dbReference>
<dbReference type="Pfam" id="PF02093">
    <property type="entry name" value="Gag_p30"/>
    <property type="match status" value="1"/>
</dbReference>
<feature type="domain" description="Core shell protein Gag P30" evidence="4">
    <location>
        <begin position="53"/>
        <end position="244"/>
    </location>
</feature>
<organism evidence="5 6">
    <name type="scientific">Cnephaeus nilssonii</name>
    <name type="common">Northern bat</name>
    <name type="synonym">Eptesicus nilssonii</name>
    <dbReference type="NCBI Taxonomy" id="3371016"/>
    <lineage>
        <taxon>Eukaryota</taxon>
        <taxon>Metazoa</taxon>
        <taxon>Chordata</taxon>
        <taxon>Craniata</taxon>
        <taxon>Vertebrata</taxon>
        <taxon>Euteleostomi</taxon>
        <taxon>Mammalia</taxon>
        <taxon>Eutheria</taxon>
        <taxon>Laurasiatheria</taxon>
        <taxon>Chiroptera</taxon>
        <taxon>Yangochiroptera</taxon>
        <taxon>Vespertilionidae</taxon>
        <taxon>Cnephaeus</taxon>
    </lineage>
</organism>
<evidence type="ECO:0000313" key="5">
    <source>
        <dbReference type="EMBL" id="KAK1342261.1"/>
    </source>
</evidence>
<dbReference type="PANTHER" id="PTHR33166">
    <property type="entry name" value="GAG_P30 DOMAIN-CONTAINING PROTEIN"/>
    <property type="match status" value="1"/>
</dbReference>
<dbReference type="EMBL" id="JAULJE010000005">
    <property type="protein sequence ID" value="KAK1342261.1"/>
    <property type="molecule type" value="Genomic_DNA"/>
</dbReference>
<gene>
    <name evidence="5" type="ORF">QTO34_015017</name>
</gene>
<protein>
    <recommendedName>
        <fullName evidence="7">Gag protein</fullName>
    </recommendedName>
</protein>
<accession>A0AA40I409</accession>